<protein>
    <submittedName>
        <fullName evidence="1">Uncharacterized protein</fullName>
    </submittedName>
</protein>
<name>X6LS33_RETFI</name>
<accession>X6LS33</accession>
<dbReference type="InterPro" id="IPR015915">
    <property type="entry name" value="Kelch-typ_b-propeller"/>
</dbReference>
<evidence type="ECO:0000313" key="1">
    <source>
        <dbReference type="EMBL" id="ETO04429.1"/>
    </source>
</evidence>
<gene>
    <name evidence="1" type="ORF">RFI_32967</name>
</gene>
<feature type="non-terminal residue" evidence="1">
    <location>
        <position position="193"/>
    </location>
</feature>
<reference evidence="1 2" key="1">
    <citation type="journal article" date="2013" name="Curr. Biol.">
        <title>The Genome of the Foraminiferan Reticulomyxa filosa.</title>
        <authorList>
            <person name="Glockner G."/>
            <person name="Hulsmann N."/>
            <person name="Schleicher M."/>
            <person name="Noegel A.A."/>
            <person name="Eichinger L."/>
            <person name="Gallinger C."/>
            <person name="Pawlowski J."/>
            <person name="Sierra R."/>
            <person name="Euteneuer U."/>
            <person name="Pillet L."/>
            <person name="Moustafa A."/>
            <person name="Platzer M."/>
            <person name="Groth M."/>
            <person name="Szafranski K."/>
            <person name="Schliwa M."/>
        </authorList>
    </citation>
    <scope>NUCLEOTIDE SEQUENCE [LARGE SCALE GENOMIC DNA]</scope>
</reference>
<sequence length="193" mass="22223">MGNQVFPTLKELPVPLNQAQCVLHEHELLICGGDQQDCYSYHTLKNEYKFICKYPFYTGLYGHCVVKLVDNNNKQSNQITLLSFGGGTSENKHALVMKYVSVWSDISDVSNNSMKSNKSKKFKKYNTWIPFTDNHHNQINIGRDDDNYIGMRAVIGGVNNDLLFITYYKNNIIRKWTRTRNDENKSTKLSNAV</sequence>
<keyword evidence="2" id="KW-1185">Reference proteome</keyword>
<proteinExistence type="predicted"/>
<dbReference type="EMBL" id="ASPP01029389">
    <property type="protein sequence ID" value="ETO04429.1"/>
    <property type="molecule type" value="Genomic_DNA"/>
</dbReference>
<dbReference type="Proteomes" id="UP000023152">
    <property type="component" value="Unassembled WGS sequence"/>
</dbReference>
<evidence type="ECO:0000313" key="2">
    <source>
        <dbReference type="Proteomes" id="UP000023152"/>
    </source>
</evidence>
<dbReference type="Gene3D" id="2.120.10.80">
    <property type="entry name" value="Kelch-type beta propeller"/>
    <property type="match status" value="1"/>
</dbReference>
<dbReference type="AlphaFoldDB" id="X6LS33"/>
<organism evidence="1 2">
    <name type="scientific">Reticulomyxa filosa</name>
    <dbReference type="NCBI Taxonomy" id="46433"/>
    <lineage>
        <taxon>Eukaryota</taxon>
        <taxon>Sar</taxon>
        <taxon>Rhizaria</taxon>
        <taxon>Retaria</taxon>
        <taxon>Foraminifera</taxon>
        <taxon>Monothalamids</taxon>
        <taxon>Reticulomyxidae</taxon>
        <taxon>Reticulomyxa</taxon>
    </lineage>
</organism>
<comment type="caution">
    <text evidence="1">The sequence shown here is derived from an EMBL/GenBank/DDBJ whole genome shotgun (WGS) entry which is preliminary data.</text>
</comment>